<evidence type="ECO:0000256" key="1">
    <source>
        <dbReference type="SAM" id="MobiDB-lite"/>
    </source>
</evidence>
<comment type="caution">
    <text evidence="2">The sequence shown here is derived from an EMBL/GenBank/DDBJ whole genome shotgun (WGS) entry which is preliminary data.</text>
</comment>
<proteinExistence type="predicted"/>
<feature type="compositionally biased region" description="Acidic residues" evidence="1">
    <location>
        <begin position="36"/>
        <end position="45"/>
    </location>
</feature>
<gene>
    <name evidence="2" type="ORF">B0H17DRAFT_1068437</name>
</gene>
<feature type="region of interest" description="Disordered" evidence="1">
    <location>
        <begin position="27"/>
        <end position="95"/>
    </location>
</feature>
<dbReference type="EMBL" id="JARKIE010000079">
    <property type="protein sequence ID" value="KAJ7688391.1"/>
    <property type="molecule type" value="Genomic_DNA"/>
</dbReference>
<name>A0AAD7GGV9_MYCRO</name>
<reference evidence="2" key="1">
    <citation type="submission" date="2023-03" db="EMBL/GenBank/DDBJ databases">
        <title>Massive genome expansion in bonnet fungi (Mycena s.s.) driven by repeated elements and novel gene families across ecological guilds.</title>
        <authorList>
            <consortium name="Lawrence Berkeley National Laboratory"/>
            <person name="Harder C.B."/>
            <person name="Miyauchi S."/>
            <person name="Viragh M."/>
            <person name="Kuo A."/>
            <person name="Thoen E."/>
            <person name="Andreopoulos B."/>
            <person name="Lu D."/>
            <person name="Skrede I."/>
            <person name="Drula E."/>
            <person name="Henrissat B."/>
            <person name="Morin E."/>
            <person name="Kohler A."/>
            <person name="Barry K."/>
            <person name="LaButti K."/>
            <person name="Morin E."/>
            <person name="Salamov A."/>
            <person name="Lipzen A."/>
            <person name="Mereny Z."/>
            <person name="Hegedus B."/>
            <person name="Baldrian P."/>
            <person name="Stursova M."/>
            <person name="Weitz H."/>
            <person name="Taylor A."/>
            <person name="Grigoriev I.V."/>
            <person name="Nagy L.G."/>
            <person name="Martin F."/>
            <person name="Kauserud H."/>
        </authorList>
    </citation>
    <scope>NUCLEOTIDE SEQUENCE</scope>
    <source>
        <strain evidence="2">CBHHK067</strain>
    </source>
</reference>
<accession>A0AAD7GGV9</accession>
<keyword evidence="3" id="KW-1185">Reference proteome</keyword>
<protein>
    <submittedName>
        <fullName evidence="2">Uncharacterized protein</fullName>
    </submittedName>
</protein>
<dbReference type="Proteomes" id="UP001221757">
    <property type="component" value="Unassembled WGS sequence"/>
</dbReference>
<feature type="compositionally biased region" description="Acidic residues" evidence="1">
    <location>
        <begin position="54"/>
        <end position="72"/>
    </location>
</feature>
<evidence type="ECO:0000313" key="2">
    <source>
        <dbReference type="EMBL" id="KAJ7688391.1"/>
    </source>
</evidence>
<feature type="compositionally biased region" description="Polar residues" evidence="1">
    <location>
        <begin position="82"/>
        <end position="92"/>
    </location>
</feature>
<sequence length="311" mass="34193">MSATAPRPYKPYPWPWGQPSVLAVTEEPRNSWLDTDLAEPDDTDSDYAHSEASESTDETSDGSDPDISDSELAEISADAQMGSPSSPTPSQKRIQEREDLARQIAELVKAEQDASAAYDPDVIVALVAELYKLLITMGHWPEGSLHYSPHTKSPVNMALAAELGYAPSAISLMQKLPYMGPEANRDNDKRIIPRTRFADYTLEEDLKEGRHPYPYKYLDGCPDLDPWMIPLAPQTETAGTSCLTRAWGSSARTTPRVPQRKTQSNGGGTGRCRRASGTVLHGRSIDARCSCPRLSISPKSSTHTARSRDYL</sequence>
<organism evidence="2 3">
    <name type="scientific">Mycena rosella</name>
    <name type="common">Pink bonnet</name>
    <name type="synonym">Agaricus rosellus</name>
    <dbReference type="NCBI Taxonomy" id="1033263"/>
    <lineage>
        <taxon>Eukaryota</taxon>
        <taxon>Fungi</taxon>
        <taxon>Dikarya</taxon>
        <taxon>Basidiomycota</taxon>
        <taxon>Agaricomycotina</taxon>
        <taxon>Agaricomycetes</taxon>
        <taxon>Agaricomycetidae</taxon>
        <taxon>Agaricales</taxon>
        <taxon>Marasmiineae</taxon>
        <taxon>Mycenaceae</taxon>
        <taxon>Mycena</taxon>
    </lineage>
</organism>
<evidence type="ECO:0000313" key="3">
    <source>
        <dbReference type="Proteomes" id="UP001221757"/>
    </source>
</evidence>
<dbReference type="AlphaFoldDB" id="A0AAD7GGV9"/>
<feature type="region of interest" description="Disordered" evidence="1">
    <location>
        <begin position="248"/>
        <end position="277"/>
    </location>
</feature>